<protein>
    <submittedName>
        <fullName evidence="2">Putative membrane protein</fullName>
    </submittedName>
</protein>
<keyword evidence="3" id="KW-1185">Reference proteome</keyword>
<name>A0A4R6RAN8_9HYPH</name>
<keyword evidence="1" id="KW-0812">Transmembrane</keyword>
<gene>
    <name evidence="2" type="ORF">EDD54_3045</name>
</gene>
<dbReference type="Proteomes" id="UP000294547">
    <property type="component" value="Unassembled WGS sequence"/>
</dbReference>
<evidence type="ECO:0000313" key="3">
    <source>
        <dbReference type="Proteomes" id="UP000294547"/>
    </source>
</evidence>
<feature type="transmembrane region" description="Helical" evidence="1">
    <location>
        <begin position="85"/>
        <end position="106"/>
    </location>
</feature>
<dbReference type="EMBL" id="SNXY01000009">
    <property type="protein sequence ID" value="TDP83089.1"/>
    <property type="molecule type" value="Genomic_DNA"/>
</dbReference>
<sequence>MARTTDRRQGRGEREPSILARNIAVLEERRRQTRRTSPLSDRIAAAISAFTGSMTFVALHVVVFGVWILANLGLVPVLPVWDGDFIILGTSASIEAIFLSTFILITQNRMAEEDNRRADLDVQIGLLAEHEISRLAVLVAAIADKLGVEGHVDPDELDEIVTDVAPEQVLDRLERQADGGTSPPAAGSEDR</sequence>
<keyword evidence="1" id="KW-0472">Membrane</keyword>
<organism evidence="2 3">
    <name type="scientific">Oharaeibacter diazotrophicus</name>
    <dbReference type="NCBI Taxonomy" id="1920512"/>
    <lineage>
        <taxon>Bacteria</taxon>
        <taxon>Pseudomonadati</taxon>
        <taxon>Pseudomonadota</taxon>
        <taxon>Alphaproteobacteria</taxon>
        <taxon>Hyphomicrobiales</taxon>
        <taxon>Pleomorphomonadaceae</taxon>
        <taxon>Oharaeibacter</taxon>
    </lineage>
</organism>
<dbReference type="InterPro" id="IPR010406">
    <property type="entry name" value="DUF1003"/>
</dbReference>
<keyword evidence="1" id="KW-1133">Transmembrane helix</keyword>
<dbReference type="AlphaFoldDB" id="A0A4R6RAN8"/>
<evidence type="ECO:0000313" key="2">
    <source>
        <dbReference type="EMBL" id="TDP83089.1"/>
    </source>
</evidence>
<feature type="transmembrane region" description="Helical" evidence="1">
    <location>
        <begin position="43"/>
        <end position="70"/>
    </location>
</feature>
<dbReference type="RefSeq" id="WP_126537748.1">
    <property type="nucleotide sequence ID" value="NZ_BSPM01000009.1"/>
</dbReference>
<dbReference type="OrthoDB" id="9795736at2"/>
<reference evidence="2 3" key="1">
    <citation type="submission" date="2019-03" db="EMBL/GenBank/DDBJ databases">
        <title>Genomic Encyclopedia of Type Strains, Phase IV (KMG-IV): sequencing the most valuable type-strain genomes for metagenomic binning, comparative biology and taxonomic classification.</title>
        <authorList>
            <person name="Goeker M."/>
        </authorList>
    </citation>
    <scope>NUCLEOTIDE SEQUENCE [LARGE SCALE GENOMIC DNA]</scope>
    <source>
        <strain evidence="2 3">DSM 102969</strain>
    </source>
</reference>
<proteinExistence type="predicted"/>
<dbReference type="Pfam" id="PF06210">
    <property type="entry name" value="DUF1003"/>
    <property type="match status" value="1"/>
</dbReference>
<evidence type="ECO:0000256" key="1">
    <source>
        <dbReference type="SAM" id="Phobius"/>
    </source>
</evidence>
<comment type="caution">
    <text evidence="2">The sequence shown here is derived from an EMBL/GenBank/DDBJ whole genome shotgun (WGS) entry which is preliminary data.</text>
</comment>
<accession>A0A4R6RAN8</accession>